<gene>
    <name evidence="4" type="ORF">AYI69_g186</name>
</gene>
<dbReference type="InterPro" id="IPR036910">
    <property type="entry name" value="HMG_box_dom_sf"/>
</dbReference>
<dbReference type="GO" id="GO:0005634">
    <property type="term" value="C:nucleus"/>
    <property type="evidence" value="ECO:0007669"/>
    <property type="project" value="UniProtKB-UniRule"/>
</dbReference>
<evidence type="ECO:0000259" key="3">
    <source>
        <dbReference type="PROSITE" id="PS50118"/>
    </source>
</evidence>
<dbReference type="Proteomes" id="UP000187429">
    <property type="component" value="Unassembled WGS sequence"/>
</dbReference>
<dbReference type="InterPro" id="IPR009071">
    <property type="entry name" value="HMG_box_dom"/>
</dbReference>
<evidence type="ECO:0000256" key="2">
    <source>
        <dbReference type="SAM" id="MobiDB-lite"/>
    </source>
</evidence>
<dbReference type="SMART" id="SM00398">
    <property type="entry name" value="HMG"/>
    <property type="match status" value="1"/>
</dbReference>
<protein>
    <recommendedName>
        <fullName evidence="3">HMG box domain-containing protein</fullName>
    </recommendedName>
</protein>
<keyword evidence="1" id="KW-0539">Nucleus</keyword>
<feature type="domain" description="HMG box" evidence="3">
    <location>
        <begin position="264"/>
        <end position="325"/>
    </location>
</feature>
<keyword evidence="1" id="KW-0238">DNA-binding</keyword>
<dbReference type="EMBL" id="LSSM01000039">
    <property type="protein sequence ID" value="OMJ30278.1"/>
    <property type="molecule type" value="Genomic_DNA"/>
</dbReference>
<accession>A0A1R1YTQ9</accession>
<evidence type="ECO:0000313" key="5">
    <source>
        <dbReference type="Proteomes" id="UP000187429"/>
    </source>
</evidence>
<keyword evidence="5" id="KW-1185">Reference proteome</keyword>
<feature type="DNA-binding region" description="HMG box" evidence="1">
    <location>
        <begin position="264"/>
        <end position="325"/>
    </location>
</feature>
<dbReference type="PROSITE" id="PS50118">
    <property type="entry name" value="HMG_BOX_2"/>
    <property type="match status" value="1"/>
</dbReference>
<dbReference type="OrthoDB" id="1919336at2759"/>
<proteinExistence type="predicted"/>
<sequence>MLFLKLRGSSTLSKISSSCLKSYAVSPSLKLFIPSSRASFLNDLSRHLTKSAIISSPAAPSSHSSTLKPKSAAKKPSRKSINAILTAKKPSKSSLAAKKRAAAKLEKKRKELIAARVLKRSISLKRARDKRQALKDKLTARLNSTKRFVNPPSTNLVSTFNAYVGEKIIEFNKHPESTFRTSRSSTLAKICNSWANVDPQDKKMYEEIAAQKNLKKMEIAKAWWEKVDPKLITLENQRRYNLNKKNKDNSSYKRLRKIANPFAPKLPTGTFGFFVKELSLNPPENFSIKKCAEVWKNMSDAEKKIFYDRKDKARQEYKSQKLLFSQSS</sequence>
<evidence type="ECO:0000256" key="1">
    <source>
        <dbReference type="PROSITE-ProRule" id="PRU00267"/>
    </source>
</evidence>
<dbReference type="Pfam" id="PF09011">
    <property type="entry name" value="HMG_box_2"/>
    <property type="match status" value="1"/>
</dbReference>
<organism evidence="4 5">
    <name type="scientific">Smittium culicis</name>
    <dbReference type="NCBI Taxonomy" id="133412"/>
    <lineage>
        <taxon>Eukaryota</taxon>
        <taxon>Fungi</taxon>
        <taxon>Fungi incertae sedis</taxon>
        <taxon>Zoopagomycota</taxon>
        <taxon>Kickxellomycotina</taxon>
        <taxon>Harpellomycetes</taxon>
        <taxon>Harpellales</taxon>
        <taxon>Legeriomycetaceae</taxon>
        <taxon>Smittium</taxon>
    </lineage>
</organism>
<feature type="compositionally biased region" description="Low complexity" evidence="2">
    <location>
        <begin position="55"/>
        <end position="70"/>
    </location>
</feature>
<dbReference type="GO" id="GO:0003677">
    <property type="term" value="F:DNA binding"/>
    <property type="evidence" value="ECO:0007669"/>
    <property type="project" value="UniProtKB-UniRule"/>
</dbReference>
<comment type="caution">
    <text evidence="4">The sequence shown here is derived from an EMBL/GenBank/DDBJ whole genome shotgun (WGS) entry which is preliminary data.</text>
</comment>
<dbReference type="SUPFAM" id="SSF47095">
    <property type="entry name" value="HMG-box"/>
    <property type="match status" value="1"/>
</dbReference>
<dbReference type="AlphaFoldDB" id="A0A1R1YTQ9"/>
<dbReference type="Gene3D" id="1.10.30.10">
    <property type="entry name" value="High mobility group box domain"/>
    <property type="match status" value="1"/>
</dbReference>
<reference evidence="5" key="1">
    <citation type="submission" date="2017-01" db="EMBL/GenBank/DDBJ databases">
        <authorList>
            <person name="Wang Y."/>
            <person name="White M."/>
            <person name="Kvist S."/>
            <person name="Moncalvo J.-M."/>
        </authorList>
    </citation>
    <scope>NUCLEOTIDE SEQUENCE [LARGE SCALE GENOMIC DNA]</scope>
    <source>
        <strain evidence="5">ID-206-W2</strain>
    </source>
</reference>
<evidence type="ECO:0000313" key="4">
    <source>
        <dbReference type="EMBL" id="OMJ30278.1"/>
    </source>
</evidence>
<feature type="region of interest" description="Disordered" evidence="2">
    <location>
        <begin position="55"/>
        <end position="80"/>
    </location>
</feature>
<name>A0A1R1YTQ9_9FUNG</name>